<dbReference type="EMBL" id="GL876969">
    <property type="protein sequence ID" value="KLU86739.1"/>
    <property type="molecule type" value="Genomic_DNA"/>
</dbReference>
<reference evidence="3" key="4">
    <citation type="journal article" date="2015" name="G3 (Bethesda)">
        <title>Genome sequences of three phytopathogenic species of the Magnaporthaceae family of fungi.</title>
        <authorList>
            <person name="Okagaki L.H."/>
            <person name="Nunes C.C."/>
            <person name="Sailsbery J."/>
            <person name="Clay B."/>
            <person name="Brown D."/>
            <person name="John T."/>
            <person name="Oh Y."/>
            <person name="Young N."/>
            <person name="Fitzgerald M."/>
            <person name="Haas B.J."/>
            <person name="Zeng Q."/>
            <person name="Young S."/>
            <person name="Adiconis X."/>
            <person name="Fan L."/>
            <person name="Levin J.Z."/>
            <person name="Mitchell T.K."/>
            <person name="Okubara P.A."/>
            <person name="Farman M.L."/>
            <person name="Kohn L.M."/>
            <person name="Birren B."/>
            <person name="Ma L.-J."/>
            <person name="Dean R.A."/>
        </authorList>
    </citation>
    <scope>NUCLEOTIDE SEQUENCE</scope>
    <source>
        <strain evidence="3">ATCC 64411 / 73-15</strain>
    </source>
</reference>
<keyword evidence="4" id="KW-1185">Reference proteome</keyword>
<dbReference type="EnsemblFungi" id="MAPG_05750T0">
    <property type="protein sequence ID" value="MAPG_05750T0"/>
    <property type="gene ID" value="MAPG_05750"/>
</dbReference>
<reference evidence="3" key="5">
    <citation type="submission" date="2015-06" db="UniProtKB">
        <authorList>
            <consortium name="EnsemblFungi"/>
        </authorList>
    </citation>
    <scope>IDENTIFICATION</scope>
    <source>
        <strain evidence="3">ATCC 64411</strain>
    </source>
</reference>
<protein>
    <submittedName>
        <fullName evidence="2 3">Uncharacterized protein</fullName>
    </submittedName>
</protein>
<sequence>MPGECNRRCSGYVATSSCPALPIRSAGSCPLMCVFLVLALALPPHSRETLGLARLRVEPGLVCSCFDLGPPDLGNEHYRMRGDLGRLGTPTAFAPVHGRGQQALGALAKHHASRNRGTKRPGNQFLVSANLAPIRRARRRRLAVSNRVMTPPPMTLVVTPRKQAAARRDRGARARVAPSRPSRSGSGRATRCPT</sequence>
<proteinExistence type="predicted"/>
<name>A0A0C4E083_MAGP6</name>
<dbReference type="VEuPathDB" id="FungiDB:MAPG_05750"/>
<dbReference type="Proteomes" id="UP000011715">
    <property type="component" value="Unassembled WGS sequence"/>
</dbReference>
<reference evidence="4" key="2">
    <citation type="submission" date="2010-05" db="EMBL/GenBank/DDBJ databases">
        <title>The genome sequence of Magnaporthe poae strain ATCC 64411.</title>
        <authorList>
            <person name="Ma L.-J."/>
            <person name="Dead R."/>
            <person name="Young S."/>
            <person name="Zeng Q."/>
            <person name="Koehrsen M."/>
            <person name="Alvarado L."/>
            <person name="Berlin A."/>
            <person name="Chapman S.B."/>
            <person name="Chen Z."/>
            <person name="Freedman E."/>
            <person name="Gellesch M."/>
            <person name="Goldberg J."/>
            <person name="Griggs A."/>
            <person name="Gujja S."/>
            <person name="Heilman E.R."/>
            <person name="Heiman D."/>
            <person name="Hepburn T."/>
            <person name="Howarth C."/>
            <person name="Jen D."/>
            <person name="Larson L."/>
            <person name="Mehta T."/>
            <person name="Neiman D."/>
            <person name="Pearson M."/>
            <person name="Roberts A."/>
            <person name="Saif S."/>
            <person name="Shea T."/>
            <person name="Shenoy N."/>
            <person name="Sisk P."/>
            <person name="Stolte C."/>
            <person name="Sykes S."/>
            <person name="Walk T."/>
            <person name="White J."/>
            <person name="Yandava C."/>
            <person name="Haas B."/>
            <person name="Nusbaum C."/>
            <person name="Birren B."/>
        </authorList>
    </citation>
    <scope>NUCLEOTIDE SEQUENCE [LARGE SCALE GENOMIC DNA]</scope>
    <source>
        <strain evidence="4">ATCC 64411 / 73-15</strain>
    </source>
</reference>
<dbReference type="AlphaFoldDB" id="A0A0C4E083"/>
<evidence type="ECO:0000313" key="4">
    <source>
        <dbReference type="Proteomes" id="UP000011715"/>
    </source>
</evidence>
<feature type="region of interest" description="Disordered" evidence="1">
    <location>
        <begin position="159"/>
        <end position="194"/>
    </location>
</feature>
<feature type="compositionally biased region" description="Low complexity" evidence="1">
    <location>
        <begin position="174"/>
        <end position="194"/>
    </location>
</feature>
<evidence type="ECO:0000313" key="2">
    <source>
        <dbReference type="EMBL" id="KLU86739.1"/>
    </source>
</evidence>
<dbReference type="EMBL" id="ADBL01001374">
    <property type="status" value="NOT_ANNOTATED_CDS"/>
    <property type="molecule type" value="Genomic_DNA"/>
</dbReference>
<evidence type="ECO:0000313" key="3">
    <source>
        <dbReference type="EnsemblFungi" id="MAPG_05750T0"/>
    </source>
</evidence>
<evidence type="ECO:0000256" key="1">
    <source>
        <dbReference type="SAM" id="MobiDB-lite"/>
    </source>
</evidence>
<reference evidence="2" key="1">
    <citation type="submission" date="2010-05" db="EMBL/GenBank/DDBJ databases">
        <title>The Genome Sequence of Magnaporthe poae strain ATCC 64411.</title>
        <authorList>
            <consortium name="The Broad Institute Genome Sequencing Platform"/>
            <consortium name="Broad Institute Genome Sequencing Center for Infectious Disease"/>
            <person name="Ma L.-J."/>
            <person name="Dead R."/>
            <person name="Young S."/>
            <person name="Zeng Q."/>
            <person name="Koehrsen M."/>
            <person name="Alvarado L."/>
            <person name="Berlin A."/>
            <person name="Chapman S.B."/>
            <person name="Chen Z."/>
            <person name="Freedman E."/>
            <person name="Gellesch M."/>
            <person name="Goldberg J."/>
            <person name="Griggs A."/>
            <person name="Gujja S."/>
            <person name="Heilman E.R."/>
            <person name="Heiman D."/>
            <person name="Hepburn T."/>
            <person name="Howarth C."/>
            <person name="Jen D."/>
            <person name="Larson L."/>
            <person name="Mehta T."/>
            <person name="Neiman D."/>
            <person name="Pearson M."/>
            <person name="Roberts A."/>
            <person name="Saif S."/>
            <person name="Shea T."/>
            <person name="Shenoy N."/>
            <person name="Sisk P."/>
            <person name="Stolte C."/>
            <person name="Sykes S."/>
            <person name="Walk T."/>
            <person name="White J."/>
            <person name="Yandava C."/>
            <person name="Haas B."/>
            <person name="Nusbaum C."/>
            <person name="Birren B."/>
        </authorList>
    </citation>
    <scope>NUCLEOTIDE SEQUENCE</scope>
    <source>
        <strain evidence="2">ATCC 64411</strain>
    </source>
</reference>
<reference evidence="2" key="3">
    <citation type="submission" date="2011-03" db="EMBL/GenBank/DDBJ databases">
        <title>Annotation of Magnaporthe poae ATCC 64411.</title>
        <authorList>
            <person name="Ma L.-J."/>
            <person name="Dead R."/>
            <person name="Young S.K."/>
            <person name="Zeng Q."/>
            <person name="Gargeya S."/>
            <person name="Fitzgerald M."/>
            <person name="Haas B."/>
            <person name="Abouelleil A."/>
            <person name="Alvarado L."/>
            <person name="Arachchi H.M."/>
            <person name="Berlin A."/>
            <person name="Brown A."/>
            <person name="Chapman S.B."/>
            <person name="Chen Z."/>
            <person name="Dunbar C."/>
            <person name="Freedman E."/>
            <person name="Gearin G."/>
            <person name="Gellesch M."/>
            <person name="Goldberg J."/>
            <person name="Griggs A."/>
            <person name="Gujja S."/>
            <person name="Heiman D."/>
            <person name="Howarth C."/>
            <person name="Larson L."/>
            <person name="Lui A."/>
            <person name="MacDonald P.J.P."/>
            <person name="Mehta T."/>
            <person name="Montmayeur A."/>
            <person name="Murphy C."/>
            <person name="Neiman D."/>
            <person name="Pearson M."/>
            <person name="Priest M."/>
            <person name="Roberts A."/>
            <person name="Saif S."/>
            <person name="Shea T."/>
            <person name="Shenoy N."/>
            <person name="Sisk P."/>
            <person name="Stolte C."/>
            <person name="Sykes S."/>
            <person name="Yandava C."/>
            <person name="Wortman J."/>
            <person name="Nusbaum C."/>
            <person name="Birren B."/>
        </authorList>
    </citation>
    <scope>NUCLEOTIDE SEQUENCE</scope>
    <source>
        <strain evidence="2">ATCC 64411</strain>
    </source>
</reference>
<organism evidence="3 4">
    <name type="scientific">Magnaporthiopsis poae (strain ATCC 64411 / 73-15)</name>
    <name type="common">Kentucky bluegrass fungus</name>
    <name type="synonym">Magnaporthe poae</name>
    <dbReference type="NCBI Taxonomy" id="644358"/>
    <lineage>
        <taxon>Eukaryota</taxon>
        <taxon>Fungi</taxon>
        <taxon>Dikarya</taxon>
        <taxon>Ascomycota</taxon>
        <taxon>Pezizomycotina</taxon>
        <taxon>Sordariomycetes</taxon>
        <taxon>Sordariomycetidae</taxon>
        <taxon>Magnaporthales</taxon>
        <taxon>Magnaporthaceae</taxon>
        <taxon>Magnaporthiopsis</taxon>
    </lineage>
</organism>
<accession>A0A0C4E083</accession>
<gene>
    <name evidence="2" type="ORF">MAPG_05750</name>
</gene>